<keyword evidence="1" id="KW-0732">Signal</keyword>
<dbReference type="SUPFAM" id="SSF53335">
    <property type="entry name" value="S-adenosyl-L-methionine-dependent methyltransferases"/>
    <property type="match status" value="1"/>
</dbReference>
<dbReference type="PANTHER" id="PTHR12890">
    <property type="entry name" value="DREV PROTEIN"/>
    <property type="match status" value="1"/>
</dbReference>
<feature type="signal peptide" evidence="1">
    <location>
        <begin position="1"/>
        <end position="31"/>
    </location>
</feature>
<proteinExistence type="predicted"/>
<protein>
    <recommendedName>
        <fullName evidence="4">Methyltransferase-like protein 9</fullName>
    </recommendedName>
</protein>
<feature type="chain" id="PRO_5044831692" description="Methyltransferase-like protein 9" evidence="1">
    <location>
        <begin position="32"/>
        <end position="332"/>
    </location>
</feature>
<sequence>MMPLVTLEITGFTSLAFTLLICCQIAQVATSDVNMAYLGSYGRNNLARAMYQRMLVDSQHKIDDHHYWYSVDTSQFPVDICTKFIQCQQDNETTQFLNNCYEKADWLFTQIRDSFVKAFLSWFMTSTSINGLLGRGSMFVFSKAQLHRLLNVDVNWRGESMLDLGAGDGMVTEQMAAHFRTVYATEASHPMLKRLQQKGYRILDQNEWDDGSKTFDLIGCLNLLDRCDKPVSILHSMKKALSHNGRVIVAVVLPFEPYVELSTAGHRPSEVIHLLGQTFEEQVVSLVKDVFEPAGFELEHFTRLPYLCEGDMYHSFYVLDDAVFVLKHKETD</sequence>
<dbReference type="Gene3D" id="3.40.50.150">
    <property type="entry name" value="Vaccinia Virus protein VP39"/>
    <property type="match status" value="1"/>
</dbReference>
<dbReference type="InterPro" id="IPR029063">
    <property type="entry name" value="SAM-dependent_MTases_sf"/>
</dbReference>
<evidence type="ECO:0000313" key="2">
    <source>
        <dbReference type="EMBL" id="KAL3859516.1"/>
    </source>
</evidence>
<dbReference type="AlphaFoldDB" id="A0ABD3VER5"/>
<dbReference type="Pfam" id="PF05219">
    <property type="entry name" value="DREV"/>
    <property type="match status" value="1"/>
</dbReference>
<gene>
    <name evidence="2" type="ORF">ACJMK2_009732</name>
</gene>
<dbReference type="InterPro" id="IPR007884">
    <property type="entry name" value="METL9"/>
</dbReference>
<dbReference type="EMBL" id="JBJQND010000012">
    <property type="protein sequence ID" value="KAL3859516.1"/>
    <property type="molecule type" value="Genomic_DNA"/>
</dbReference>
<organism evidence="2 3">
    <name type="scientific">Sinanodonta woodiana</name>
    <name type="common">Chinese pond mussel</name>
    <name type="synonym">Anodonta woodiana</name>
    <dbReference type="NCBI Taxonomy" id="1069815"/>
    <lineage>
        <taxon>Eukaryota</taxon>
        <taxon>Metazoa</taxon>
        <taxon>Spiralia</taxon>
        <taxon>Lophotrochozoa</taxon>
        <taxon>Mollusca</taxon>
        <taxon>Bivalvia</taxon>
        <taxon>Autobranchia</taxon>
        <taxon>Heteroconchia</taxon>
        <taxon>Palaeoheterodonta</taxon>
        <taxon>Unionida</taxon>
        <taxon>Unionoidea</taxon>
        <taxon>Unionidae</taxon>
        <taxon>Unioninae</taxon>
        <taxon>Sinanodonta</taxon>
    </lineage>
</organism>
<dbReference type="PANTHER" id="PTHR12890:SF0">
    <property type="entry name" value="PROTEIN-L-HISTIDINE N-PROS-METHYLTRANSFERASE"/>
    <property type="match status" value="1"/>
</dbReference>
<comment type="caution">
    <text evidence="2">The sequence shown here is derived from an EMBL/GenBank/DDBJ whole genome shotgun (WGS) entry which is preliminary data.</text>
</comment>
<dbReference type="CDD" id="cd02440">
    <property type="entry name" value="AdoMet_MTases"/>
    <property type="match status" value="1"/>
</dbReference>
<evidence type="ECO:0000313" key="3">
    <source>
        <dbReference type="Proteomes" id="UP001634394"/>
    </source>
</evidence>
<name>A0ABD3VER5_SINWO</name>
<reference evidence="2 3" key="1">
    <citation type="submission" date="2024-11" db="EMBL/GenBank/DDBJ databases">
        <title>Chromosome-level genome assembly of the freshwater bivalve Anodonta woodiana.</title>
        <authorList>
            <person name="Chen X."/>
        </authorList>
    </citation>
    <scope>NUCLEOTIDE SEQUENCE [LARGE SCALE GENOMIC DNA]</scope>
    <source>
        <strain evidence="2">MN2024</strain>
        <tissue evidence="2">Gills</tissue>
    </source>
</reference>
<accession>A0ABD3VER5</accession>
<evidence type="ECO:0008006" key="4">
    <source>
        <dbReference type="Google" id="ProtNLM"/>
    </source>
</evidence>
<evidence type="ECO:0000256" key="1">
    <source>
        <dbReference type="SAM" id="SignalP"/>
    </source>
</evidence>
<dbReference type="Proteomes" id="UP001634394">
    <property type="component" value="Unassembled WGS sequence"/>
</dbReference>
<keyword evidence="3" id="KW-1185">Reference proteome</keyword>